<proteinExistence type="predicted"/>
<evidence type="ECO:0000313" key="3">
    <source>
        <dbReference type="Proteomes" id="UP000050424"/>
    </source>
</evidence>
<accession>A0A0P7BH96</accession>
<keyword evidence="1" id="KW-0472">Membrane</keyword>
<evidence type="ECO:0000313" key="2">
    <source>
        <dbReference type="EMBL" id="KPM46341.1"/>
    </source>
</evidence>
<feature type="transmembrane region" description="Helical" evidence="1">
    <location>
        <begin position="14"/>
        <end position="31"/>
    </location>
</feature>
<comment type="caution">
    <text evidence="2">The sequence shown here is derived from an EMBL/GenBank/DDBJ whole genome shotgun (WGS) entry which is preliminary data.</text>
</comment>
<dbReference type="OrthoDB" id="4999445at2759"/>
<gene>
    <name evidence="2" type="ORF">AK830_g87</name>
</gene>
<dbReference type="EMBL" id="LKCW01000001">
    <property type="protein sequence ID" value="KPM46341.1"/>
    <property type="molecule type" value="Genomic_DNA"/>
</dbReference>
<organism evidence="2 3">
    <name type="scientific">Neonectria ditissima</name>
    <dbReference type="NCBI Taxonomy" id="78410"/>
    <lineage>
        <taxon>Eukaryota</taxon>
        <taxon>Fungi</taxon>
        <taxon>Dikarya</taxon>
        <taxon>Ascomycota</taxon>
        <taxon>Pezizomycotina</taxon>
        <taxon>Sordariomycetes</taxon>
        <taxon>Hypocreomycetidae</taxon>
        <taxon>Hypocreales</taxon>
        <taxon>Nectriaceae</taxon>
        <taxon>Neonectria</taxon>
    </lineage>
</organism>
<dbReference type="Proteomes" id="UP000050424">
    <property type="component" value="Unassembled WGS sequence"/>
</dbReference>
<keyword evidence="1" id="KW-1133">Transmembrane helix</keyword>
<protein>
    <submittedName>
        <fullName evidence="2">Uncharacterized protein</fullName>
    </submittedName>
</protein>
<name>A0A0P7BH96_9HYPO</name>
<keyword evidence="3" id="KW-1185">Reference proteome</keyword>
<dbReference type="AlphaFoldDB" id="A0A0P7BH96"/>
<evidence type="ECO:0000256" key="1">
    <source>
        <dbReference type="SAM" id="Phobius"/>
    </source>
</evidence>
<keyword evidence="1" id="KW-0812">Transmembrane</keyword>
<sequence length="76" mass="8035">MLPIANAIPVGPKVLPVVLAVGGATIAGGYLPSQSRAFGRRYNTAQSEPVQAKSLERSGLESRSKYFNSVLESIFA</sequence>
<reference evidence="2 3" key="1">
    <citation type="submission" date="2015-09" db="EMBL/GenBank/DDBJ databases">
        <title>Draft genome of a European isolate of the apple canker pathogen Neonectria ditissima.</title>
        <authorList>
            <person name="Gomez-Cortecero A."/>
            <person name="Harrison R.J."/>
            <person name="Armitage A.D."/>
        </authorList>
    </citation>
    <scope>NUCLEOTIDE SEQUENCE [LARGE SCALE GENOMIC DNA]</scope>
    <source>
        <strain evidence="2 3">R09/05</strain>
    </source>
</reference>